<dbReference type="InterPro" id="IPR036236">
    <property type="entry name" value="Znf_C2H2_sf"/>
</dbReference>
<accession>A0A6A3B317</accession>
<feature type="domain" description="C2H2-type" evidence="3">
    <location>
        <begin position="75"/>
        <end position="102"/>
    </location>
</feature>
<dbReference type="GO" id="GO:0008270">
    <property type="term" value="F:zinc ion binding"/>
    <property type="evidence" value="ECO:0007669"/>
    <property type="project" value="UniProtKB-KW"/>
</dbReference>
<evidence type="ECO:0000256" key="2">
    <source>
        <dbReference type="SAM" id="MobiDB-lite"/>
    </source>
</evidence>
<evidence type="ECO:0000259" key="3">
    <source>
        <dbReference type="PROSITE" id="PS50157"/>
    </source>
</evidence>
<dbReference type="Pfam" id="PF13912">
    <property type="entry name" value="zf-C2H2_6"/>
    <property type="match status" value="1"/>
</dbReference>
<evidence type="ECO:0000313" key="4">
    <source>
        <dbReference type="EMBL" id="KAE8711136.1"/>
    </source>
</evidence>
<comment type="caution">
    <text evidence="4">The sequence shown here is derived from an EMBL/GenBank/DDBJ whole genome shotgun (WGS) entry which is preliminary data.</text>
</comment>
<dbReference type="EMBL" id="VEPZ02000921">
    <property type="protein sequence ID" value="KAE8711136.1"/>
    <property type="molecule type" value="Genomic_DNA"/>
</dbReference>
<keyword evidence="1" id="KW-0862">Zinc</keyword>
<dbReference type="SUPFAM" id="SSF57667">
    <property type="entry name" value="beta-beta-alpha zinc fingers"/>
    <property type="match status" value="1"/>
</dbReference>
<keyword evidence="1" id="KW-0479">Metal-binding</keyword>
<gene>
    <name evidence="4" type="ORF">F3Y22_tig00110303pilonHSYRG00310</name>
</gene>
<dbReference type="PROSITE" id="PS50157">
    <property type="entry name" value="ZINC_FINGER_C2H2_2"/>
    <property type="match status" value="1"/>
</dbReference>
<dbReference type="PANTHER" id="PTHR46547:SF7">
    <property type="entry name" value="ZINC FINGER PROTEIN GIS"/>
    <property type="match status" value="1"/>
</dbReference>
<dbReference type="GO" id="GO:0003700">
    <property type="term" value="F:DNA-binding transcription factor activity"/>
    <property type="evidence" value="ECO:0007669"/>
    <property type="project" value="InterPro"/>
</dbReference>
<keyword evidence="1" id="KW-0863">Zinc-finger</keyword>
<protein>
    <recommendedName>
        <fullName evidence="3">C2H2-type domain-containing protein</fullName>
    </recommendedName>
</protein>
<dbReference type="GO" id="GO:0010090">
    <property type="term" value="P:trichome morphogenesis"/>
    <property type="evidence" value="ECO:0007669"/>
    <property type="project" value="InterPro"/>
</dbReference>
<evidence type="ECO:0000313" key="5">
    <source>
        <dbReference type="Proteomes" id="UP000436088"/>
    </source>
</evidence>
<reference evidence="4" key="1">
    <citation type="submission" date="2019-09" db="EMBL/GenBank/DDBJ databases">
        <title>Draft genome information of white flower Hibiscus syriacus.</title>
        <authorList>
            <person name="Kim Y.-M."/>
        </authorList>
    </citation>
    <scope>NUCLEOTIDE SEQUENCE [LARGE SCALE GENOMIC DNA]</scope>
    <source>
        <strain evidence="4">YM2019G1</strain>
    </source>
</reference>
<dbReference type="InterPro" id="IPR013087">
    <property type="entry name" value="Znf_C2H2_type"/>
</dbReference>
<proteinExistence type="predicted"/>
<dbReference type="GO" id="GO:0009739">
    <property type="term" value="P:response to gibberellin"/>
    <property type="evidence" value="ECO:0007669"/>
    <property type="project" value="InterPro"/>
</dbReference>
<dbReference type="PROSITE" id="PS00028">
    <property type="entry name" value="ZINC_FINGER_C2H2_1"/>
    <property type="match status" value="1"/>
</dbReference>
<dbReference type="AlphaFoldDB" id="A0A6A3B317"/>
<organism evidence="4 5">
    <name type="scientific">Hibiscus syriacus</name>
    <name type="common">Rose of Sharon</name>
    <dbReference type="NCBI Taxonomy" id="106335"/>
    <lineage>
        <taxon>Eukaryota</taxon>
        <taxon>Viridiplantae</taxon>
        <taxon>Streptophyta</taxon>
        <taxon>Embryophyta</taxon>
        <taxon>Tracheophyta</taxon>
        <taxon>Spermatophyta</taxon>
        <taxon>Magnoliopsida</taxon>
        <taxon>eudicotyledons</taxon>
        <taxon>Gunneridae</taxon>
        <taxon>Pentapetalae</taxon>
        <taxon>rosids</taxon>
        <taxon>malvids</taxon>
        <taxon>Malvales</taxon>
        <taxon>Malvaceae</taxon>
        <taxon>Malvoideae</taxon>
        <taxon>Hibiscus</taxon>
    </lineage>
</organism>
<dbReference type="Proteomes" id="UP000436088">
    <property type="component" value="Unassembled WGS sequence"/>
</dbReference>
<dbReference type="InterPro" id="IPR044291">
    <property type="entry name" value="GIS/GIS2/ZFP8"/>
</dbReference>
<sequence length="231" mass="25920">MNVESFSQLPFIRPPPNKEKCIRLFGKEFGGRNSGNSATAATVYDSKPDSLQNNEDTAKENENEDNNNNNTNRRFECHYCCRNFPTSQALGGHQNAHKRERQHAKRHQLTMHRDSSSSDAQNIYEVFNYKLAVAQPTPPTAAYHSWNNSINISNGKFYGNQGSFSQPPLINGSPVLGFMRIPATVQSRFFASDELKLPSQVVVGGSSLQRRGYVYESKPNVSDHVSLDLHL</sequence>
<feature type="region of interest" description="Disordered" evidence="2">
    <location>
        <begin position="32"/>
        <end position="70"/>
    </location>
</feature>
<dbReference type="Gene3D" id="3.30.160.60">
    <property type="entry name" value="Classic Zinc Finger"/>
    <property type="match status" value="1"/>
</dbReference>
<name>A0A6A3B317_HIBSY</name>
<keyword evidence="5" id="KW-1185">Reference proteome</keyword>
<dbReference type="PANTHER" id="PTHR46547">
    <property type="entry name" value="ZINC FINGER PROTEIN GIS"/>
    <property type="match status" value="1"/>
</dbReference>
<evidence type="ECO:0000256" key="1">
    <source>
        <dbReference type="PROSITE-ProRule" id="PRU00042"/>
    </source>
</evidence>